<reference evidence="8 9" key="1">
    <citation type="journal article" date="2017" name="PLoS Biol.">
        <title>The sea cucumber genome provides insights into morphological evolution and visceral regeneration.</title>
        <authorList>
            <person name="Zhang X."/>
            <person name="Sun L."/>
            <person name="Yuan J."/>
            <person name="Sun Y."/>
            <person name="Gao Y."/>
            <person name="Zhang L."/>
            <person name="Li S."/>
            <person name="Dai H."/>
            <person name="Hamel J.F."/>
            <person name="Liu C."/>
            <person name="Yu Y."/>
            <person name="Liu S."/>
            <person name="Lin W."/>
            <person name="Guo K."/>
            <person name="Jin S."/>
            <person name="Xu P."/>
            <person name="Storey K.B."/>
            <person name="Huan P."/>
            <person name="Zhang T."/>
            <person name="Zhou Y."/>
            <person name="Zhang J."/>
            <person name="Lin C."/>
            <person name="Li X."/>
            <person name="Xing L."/>
            <person name="Huo D."/>
            <person name="Sun M."/>
            <person name="Wang L."/>
            <person name="Mercier A."/>
            <person name="Li F."/>
            <person name="Yang H."/>
            <person name="Xiang J."/>
        </authorList>
    </citation>
    <scope>NUCLEOTIDE SEQUENCE [LARGE SCALE GENOMIC DNA]</scope>
    <source>
        <strain evidence="8">Shaxun</strain>
        <tissue evidence="8">Muscle</tissue>
    </source>
</reference>
<proteinExistence type="inferred from homology"/>
<evidence type="ECO:0000256" key="6">
    <source>
        <dbReference type="SAM" id="MobiDB-lite"/>
    </source>
</evidence>
<gene>
    <name evidence="8" type="ORF">BSL78_00110</name>
</gene>
<dbReference type="PANTHER" id="PTHR33721:SF5">
    <property type="entry name" value="TRANSMEMBRANE PROTEIN 255B-LIKE"/>
    <property type="match status" value="1"/>
</dbReference>
<feature type="compositionally biased region" description="Polar residues" evidence="6">
    <location>
        <begin position="278"/>
        <end position="298"/>
    </location>
</feature>
<comment type="similarity">
    <text evidence="2">Belongs to the TMEM255 family.</text>
</comment>
<feature type="transmembrane region" description="Helical" evidence="7">
    <location>
        <begin position="111"/>
        <end position="132"/>
    </location>
</feature>
<protein>
    <submittedName>
        <fullName evidence="8">Putative MICAL-like protein 1</fullName>
    </submittedName>
</protein>
<evidence type="ECO:0000256" key="7">
    <source>
        <dbReference type="SAM" id="Phobius"/>
    </source>
</evidence>
<name>A0A2G8LRU8_STIJA</name>
<evidence type="ECO:0000256" key="4">
    <source>
        <dbReference type="ARBA" id="ARBA00022989"/>
    </source>
</evidence>
<feature type="transmembrane region" description="Helical" evidence="7">
    <location>
        <begin position="218"/>
        <end position="242"/>
    </location>
</feature>
<evidence type="ECO:0000313" key="9">
    <source>
        <dbReference type="Proteomes" id="UP000230750"/>
    </source>
</evidence>
<evidence type="ECO:0000256" key="3">
    <source>
        <dbReference type="ARBA" id="ARBA00022692"/>
    </source>
</evidence>
<dbReference type="OrthoDB" id="10034004at2759"/>
<comment type="subcellular location">
    <subcellularLocation>
        <location evidence="1">Membrane</location>
        <topology evidence="1">Multi-pass membrane protein</topology>
    </subcellularLocation>
</comment>
<dbReference type="EMBL" id="MRZV01000002">
    <property type="protein sequence ID" value="PIK62983.1"/>
    <property type="molecule type" value="Genomic_DNA"/>
</dbReference>
<dbReference type="Proteomes" id="UP000230750">
    <property type="component" value="Unassembled WGS sequence"/>
</dbReference>
<dbReference type="Pfam" id="PF14967">
    <property type="entry name" value="FAM70"/>
    <property type="match status" value="1"/>
</dbReference>
<evidence type="ECO:0000313" key="8">
    <source>
        <dbReference type="EMBL" id="PIK62983.1"/>
    </source>
</evidence>
<evidence type="ECO:0000256" key="5">
    <source>
        <dbReference type="ARBA" id="ARBA00023136"/>
    </source>
</evidence>
<dbReference type="GO" id="GO:0016020">
    <property type="term" value="C:membrane"/>
    <property type="evidence" value="ECO:0007669"/>
    <property type="project" value="UniProtKB-SubCell"/>
</dbReference>
<keyword evidence="4 7" id="KW-1133">Transmembrane helix</keyword>
<evidence type="ECO:0000256" key="1">
    <source>
        <dbReference type="ARBA" id="ARBA00004141"/>
    </source>
</evidence>
<sequence length="345" mass="37130">MRYFGYDIPILKLGICRLETSSETTTDHTMTASGDKNGKKSMEISRKRKFVSLLICLGTVVASVLQLGISFWASRTVLNISAGSFWASLPVLLGIVVASAGIFCGKPGKCAMSAGISFLVVGVLVVVVGAIIDGITATAVSSIDFSQCRHSPAGQANCTHLYPCNVQLAWANTCYCCHLTQRTNDECYFRHVGLSQHPSIFAGVSSCDQVSKRYIRLLWTSVVCCCLVFAFAIISIVTICLFRRKVLVARDYLSPVKNTTTPMTPSAPGPSTPPEGNVTYSFPQRQNSVNQPAQPTQQRVSLVVQTPPGYAGGPVYQPTVVAVPCTIEQSPPTYSQQPPTAPGYM</sequence>
<dbReference type="AlphaFoldDB" id="A0A2G8LRU8"/>
<dbReference type="PANTHER" id="PTHR33721">
    <property type="entry name" value="TRANSMEMBRANE PROTEIN 255B-LIKE"/>
    <property type="match status" value="1"/>
</dbReference>
<keyword evidence="3 7" id="KW-0812">Transmembrane</keyword>
<feature type="region of interest" description="Disordered" evidence="6">
    <location>
        <begin position="258"/>
        <end position="298"/>
    </location>
</feature>
<organism evidence="8 9">
    <name type="scientific">Stichopus japonicus</name>
    <name type="common">Sea cucumber</name>
    <dbReference type="NCBI Taxonomy" id="307972"/>
    <lineage>
        <taxon>Eukaryota</taxon>
        <taxon>Metazoa</taxon>
        <taxon>Echinodermata</taxon>
        <taxon>Eleutherozoa</taxon>
        <taxon>Echinozoa</taxon>
        <taxon>Holothuroidea</taxon>
        <taxon>Aspidochirotacea</taxon>
        <taxon>Aspidochirotida</taxon>
        <taxon>Stichopodidae</taxon>
        <taxon>Apostichopus</taxon>
    </lineage>
</organism>
<keyword evidence="5 7" id="KW-0472">Membrane</keyword>
<comment type="caution">
    <text evidence="8">The sequence shown here is derived from an EMBL/GenBank/DDBJ whole genome shotgun (WGS) entry which is preliminary data.</text>
</comment>
<dbReference type="InterPro" id="IPR028014">
    <property type="entry name" value="TMEM255"/>
</dbReference>
<keyword evidence="9" id="KW-1185">Reference proteome</keyword>
<feature type="transmembrane region" description="Helical" evidence="7">
    <location>
        <begin position="85"/>
        <end position="104"/>
    </location>
</feature>
<feature type="transmembrane region" description="Helical" evidence="7">
    <location>
        <begin position="50"/>
        <end position="73"/>
    </location>
</feature>
<evidence type="ECO:0000256" key="2">
    <source>
        <dbReference type="ARBA" id="ARBA00007903"/>
    </source>
</evidence>
<accession>A0A2G8LRU8</accession>